<sequence>MRWLALGLLAVVAGVGPGRSAGTDPGQADSCPTDPVGRWNEATLRAVRAERTPPPVAARNLAVVHLAVHDAVAATVATVAPFRVRYVARVDADPAAAAGVAAHRVLAELYPARVAEFDAALDATLDPVPEGPARTRGVALGQATAEAVLRWRAADGVVARRSDYRPRQGLGLWRPTPDGYRPPLLPGWGRVAGFAVADPAAFRPPPPPAVGTPEYERAYAEVAALGRADSPTRTRDQTEVAHFWADGDGTVTPPGHWNRIAQAVAADRRLTLADAARLFAVLNAAMADAAVVCWDCKYRFDVWRPVTAVRETDPAWSPLLPTPPFPAYTSGHSSFSGAAAAALAAFFGTDEVAFATTSDGLPRVTRTFRRLSAAAEEAGMSRVYGGIHWQFDNTAGLRCGREVGVEVARRFGLPARGPGGAGLPPPVVEEVRGGR</sequence>
<protein>
    <submittedName>
        <fullName evidence="2">PAP2 superfamily protein</fullName>
    </submittedName>
</protein>
<dbReference type="PANTHER" id="PTHR34599:SF1">
    <property type="entry name" value="PHOSPHATIDIC ACID PHOSPHATASE TYPE 2_HALOPEROXIDASE DOMAIN-CONTAINING PROTEIN"/>
    <property type="match status" value="1"/>
</dbReference>
<organism evidence="2 3">
    <name type="scientific">Urbifossiella limnaea</name>
    <dbReference type="NCBI Taxonomy" id="2528023"/>
    <lineage>
        <taxon>Bacteria</taxon>
        <taxon>Pseudomonadati</taxon>
        <taxon>Planctomycetota</taxon>
        <taxon>Planctomycetia</taxon>
        <taxon>Gemmatales</taxon>
        <taxon>Gemmataceae</taxon>
        <taxon>Urbifossiella</taxon>
    </lineage>
</organism>
<dbReference type="KEGG" id="uli:ETAA1_13440"/>
<dbReference type="EMBL" id="CP036273">
    <property type="protein sequence ID" value="QDU19420.1"/>
    <property type="molecule type" value="Genomic_DNA"/>
</dbReference>
<dbReference type="Proteomes" id="UP000319576">
    <property type="component" value="Chromosome"/>
</dbReference>
<evidence type="ECO:0000313" key="2">
    <source>
        <dbReference type="EMBL" id="QDU19420.1"/>
    </source>
</evidence>
<dbReference type="SUPFAM" id="SSF48317">
    <property type="entry name" value="Acid phosphatase/Vanadium-dependent haloperoxidase"/>
    <property type="match status" value="1"/>
</dbReference>
<name>A0A517XPI2_9BACT</name>
<proteinExistence type="predicted"/>
<accession>A0A517XPI2</accession>
<gene>
    <name evidence="2" type="ORF">ETAA1_13440</name>
</gene>
<dbReference type="RefSeq" id="WP_202920700.1">
    <property type="nucleotide sequence ID" value="NZ_CP036273.1"/>
</dbReference>
<dbReference type="InterPro" id="IPR036938">
    <property type="entry name" value="PAP2/HPO_sf"/>
</dbReference>
<dbReference type="Gene3D" id="1.10.606.20">
    <property type="match status" value="1"/>
</dbReference>
<dbReference type="InterPro" id="IPR052559">
    <property type="entry name" value="V-haloperoxidase"/>
</dbReference>
<dbReference type="CDD" id="cd03398">
    <property type="entry name" value="PAP2_haloperoxidase"/>
    <property type="match status" value="1"/>
</dbReference>
<feature type="domain" description="Phosphatidic acid phosphatase type 2/haloperoxidase" evidence="1">
    <location>
        <begin position="282"/>
        <end position="400"/>
    </location>
</feature>
<dbReference type="Pfam" id="PF01569">
    <property type="entry name" value="PAP2"/>
    <property type="match status" value="1"/>
</dbReference>
<evidence type="ECO:0000259" key="1">
    <source>
        <dbReference type="Pfam" id="PF01569"/>
    </source>
</evidence>
<dbReference type="PANTHER" id="PTHR34599">
    <property type="entry name" value="PEROXIDASE-RELATED"/>
    <property type="match status" value="1"/>
</dbReference>
<dbReference type="InterPro" id="IPR000326">
    <property type="entry name" value="PAP2/HPO"/>
</dbReference>
<keyword evidence="3" id="KW-1185">Reference proteome</keyword>
<reference evidence="2 3" key="1">
    <citation type="submission" date="2019-02" db="EMBL/GenBank/DDBJ databases">
        <title>Deep-cultivation of Planctomycetes and their phenomic and genomic characterization uncovers novel biology.</title>
        <authorList>
            <person name="Wiegand S."/>
            <person name="Jogler M."/>
            <person name="Boedeker C."/>
            <person name="Pinto D."/>
            <person name="Vollmers J."/>
            <person name="Rivas-Marin E."/>
            <person name="Kohn T."/>
            <person name="Peeters S.H."/>
            <person name="Heuer A."/>
            <person name="Rast P."/>
            <person name="Oberbeckmann S."/>
            <person name="Bunk B."/>
            <person name="Jeske O."/>
            <person name="Meyerdierks A."/>
            <person name="Storesund J.E."/>
            <person name="Kallscheuer N."/>
            <person name="Luecker S."/>
            <person name="Lage O.M."/>
            <person name="Pohl T."/>
            <person name="Merkel B.J."/>
            <person name="Hornburger P."/>
            <person name="Mueller R.-W."/>
            <person name="Bruemmer F."/>
            <person name="Labrenz M."/>
            <person name="Spormann A.M."/>
            <person name="Op den Camp H."/>
            <person name="Overmann J."/>
            <person name="Amann R."/>
            <person name="Jetten M.S.M."/>
            <person name="Mascher T."/>
            <person name="Medema M.H."/>
            <person name="Devos D.P."/>
            <person name="Kaster A.-K."/>
            <person name="Ovreas L."/>
            <person name="Rohde M."/>
            <person name="Galperin M.Y."/>
            <person name="Jogler C."/>
        </authorList>
    </citation>
    <scope>NUCLEOTIDE SEQUENCE [LARGE SCALE GENOMIC DNA]</scope>
    <source>
        <strain evidence="2 3">ETA_A1</strain>
    </source>
</reference>
<evidence type="ECO:0000313" key="3">
    <source>
        <dbReference type="Proteomes" id="UP000319576"/>
    </source>
</evidence>
<dbReference type="AlphaFoldDB" id="A0A517XPI2"/>